<evidence type="ECO:0000313" key="2">
    <source>
        <dbReference type="Proteomes" id="UP000002247"/>
    </source>
</evidence>
<organism evidence="1 2">
    <name type="scientific">Segniliparus rotundus (strain ATCC BAA-972 / CDC 1076 / CIP 108378 / DSM 44985 / JCM 13578)</name>
    <dbReference type="NCBI Taxonomy" id="640132"/>
    <lineage>
        <taxon>Bacteria</taxon>
        <taxon>Bacillati</taxon>
        <taxon>Actinomycetota</taxon>
        <taxon>Actinomycetes</taxon>
        <taxon>Mycobacteriales</taxon>
        <taxon>Segniliparaceae</taxon>
        <taxon>Segniliparus</taxon>
    </lineage>
</organism>
<protein>
    <submittedName>
        <fullName evidence="1">Uncharacterized protein</fullName>
    </submittedName>
</protein>
<dbReference type="RefSeq" id="WP_013136975.1">
    <property type="nucleotide sequence ID" value="NC_014168.1"/>
</dbReference>
<sequence>MSIENFFNGWATITNAEIPADYTISAEIKHLLSNATANIALENVKVKTEDPREEAKKLALVGASLSVVLGAVVKLEGRVIDLETRLAALETPQQGT</sequence>
<dbReference type="STRING" id="640132.Srot_0026"/>
<proteinExistence type="predicted"/>
<dbReference type="HOGENOM" id="CLU_2358115_0_0_11"/>
<name>D6Z9J2_SEGRD</name>
<reference evidence="1 2" key="1">
    <citation type="journal article" date="2010" name="Stand. Genomic Sci.">
        <title>Complete genome sequence of Segniliparus rotundus type strain (CDC 1076).</title>
        <authorList>
            <person name="Sikorski J."/>
            <person name="Lapidus A."/>
            <person name="Copeland A."/>
            <person name="Misra M."/>
            <person name="Glavina Del Rio T."/>
            <person name="Nolan M."/>
            <person name="Lucas S."/>
            <person name="Chen F."/>
            <person name="Tice H."/>
            <person name="Cheng J.F."/>
            <person name="Jando M."/>
            <person name="Schneider S."/>
            <person name="Bruce D."/>
            <person name="Goodwin L."/>
            <person name="Pitluck S."/>
            <person name="Liolios K."/>
            <person name="Mikhailova N."/>
            <person name="Pati A."/>
            <person name="Ivanova N."/>
            <person name="Mavromatis K."/>
            <person name="Chen A."/>
            <person name="Palaniappan K."/>
            <person name="Chertkov O."/>
            <person name="Land M."/>
            <person name="Hauser L."/>
            <person name="Chang Y.J."/>
            <person name="Jeffries C.D."/>
            <person name="Brettin T."/>
            <person name="Detter J.C."/>
            <person name="Han C."/>
            <person name="Rohde M."/>
            <person name="Goker M."/>
            <person name="Bristow J."/>
            <person name="Eisen J.A."/>
            <person name="Markowitz V."/>
            <person name="Hugenholtz P."/>
            <person name="Kyrpides N.C."/>
            <person name="Klenk H.P."/>
        </authorList>
    </citation>
    <scope>NUCLEOTIDE SEQUENCE [LARGE SCALE GENOMIC DNA]</scope>
    <source>
        <strain evidence="2">ATCC BAA-972 / CDC 1076 / CIP 108378 / DSM 44985 / JCM 13578</strain>
    </source>
</reference>
<accession>D6Z9J2</accession>
<dbReference type="Proteomes" id="UP000002247">
    <property type="component" value="Chromosome"/>
</dbReference>
<dbReference type="EMBL" id="CP001958">
    <property type="protein sequence ID" value="ADG96519.1"/>
    <property type="molecule type" value="Genomic_DNA"/>
</dbReference>
<evidence type="ECO:0000313" key="1">
    <source>
        <dbReference type="EMBL" id="ADG96519.1"/>
    </source>
</evidence>
<gene>
    <name evidence="1" type="ordered locus">Srot_0026</name>
</gene>
<dbReference type="AlphaFoldDB" id="D6Z9J2"/>
<keyword evidence="2" id="KW-1185">Reference proteome</keyword>
<dbReference type="KEGG" id="srt:Srot_0026"/>